<evidence type="ECO:0000256" key="3">
    <source>
        <dbReference type="ARBA" id="ARBA00022679"/>
    </source>
</evidence>
<dbReference type="EMBL" id="JAUSTR010000003">
    <property type="protein sequence ID" value="MDQ0162174.1"/>
    <property type="molecule type" value="Genomic_DNA"/>
</dbReference>
<dbReference type="InterPro" id="IPR050640">
    <property type="entry name" value="Bact_2-comp_sensor_kinase"/>
</dbReference>
<dbReference type="InterPro" id="IPR010559">
    <property type="entry name" value="Sig_transdc_His_kin_internal"/>
</dbReference>
<reference evidence="13 14" key="1">
    <citation type="submission" date="2023-07" db="EMBL/GenBank/DDBJ databases">
        <title>Genomic Encyclopedia of Type Strains, Phase IV (KMG-IV): sequencing the most valuable type-strain genomes for metagenomic binning, comparative biology and taxonomic classification.</title>
        <authorList>
            <person name="Goeker M."/>
        </authorList>
    </citation>
    <scope>NUCLEOTIDE SEQUENCE [LARGE SCALE GENOMIC DNA]</scope>
    <source>
        <strain evidence="13 14">DSM 19092</strain>
    </source>
</reference>
<evidence type="ECO:0000313" key="14">
    <source>
        <dbReference type="Proteomes" id="UP001225646"/>
    </source>
</evidence>
<feature type="transmembrane region" description="Helical" evidence="11">
    <location>
        <begin position="183"/>
        <end position="202"/>
    </location>
</feature>
<gene>
    <name evidence="13" type="ORF">J2S06_001250</name>
</gene>
<evidence type="ECO:0000259" key="12">
    <source>
        <dbReference type="PROSITE" id="PS50109"/>
    </source>
</evidence>
<feature type="domain" description="Histidine kinase" evidence="12">
    <location>
        <begin position="473"/>
        <end position="576"/>
    </location>
</feature>
<sequence>MVILLLTMLERLGIIVTVAFVMTRFRFIRQMIRSEQISWQHQILAICFFGLFGIIGTYTGVTFNPLTADYDTWVNNLQDSEAIANSRVIGIIIAGLLGGYRIGISAGIIAGIHRMTLGGYTAVACGVSSIVAGIIAGFFHQKQKKLHLSTAFFAGSFAEAIQMVIIVLIAKPFHMAIELVEEISLPMIIANGLGSALFLLIIQSVFKEEEKAGAIVAQKALKLAEQTVPYLRQGLSIESADAVCRMIYREVDIAAVSITNQKLILAHIGLGDDHHKPNNHIQTNATKTVIQNGQMLVLGKEHIHCSFKYCPLGAVVIAPLKQRGKTVGTLKFYFTSEQAINHIDLELIRGLSSLLSQQLELAEAEVAWQLAKEAEIKALQAQIRPHFLFNSINVIVSLIRSNPNEARKLLIALSKFFRQNLTGTTKNWTTLEEELLHVQAYLEIEKARFVDKLKVYYEIDEVSLKCKIPPLTLQPLVENAIKHGFKDKEKDCVITLQIRKKDDATIVSVIDNGVGMSEETLKKVGYQLINSKTGTGFALYNVNRRLIMMLGEYSALHISSKNDKGTIISFSLPNKEEEKVYA</sequence>
<dbReference type="Pfam" id="PF02518">
    <property type="entry name" value="HATPase_c"/>
    <property type="match status" value="1"/>
</dbReference>
<keyword evidence="2" id="KW-1003">Cell membrane</keyword>
<keyword evidence="6 13" id="KW-0418">Kinase</keyword>
<dbReference type="Proteomes" id="UP001225646">
    <property type="component" value="Unassembled WGS sequence"/>
</dbReference>
<keyword evidence="3 13" id="KW-0808">Transferase</keyword>
<dbReference type="SUPFAM" id="SSF55781">
    <property type="entry name" value="GAF domain-like"/>
    <property type="match status" value="1"/>
</dbReference>
<dbReference type="InterPro" id="IPR003594">
    <property type="entry name" value="HATPase_dom"/>
</dbReference>
<dbReference type="SUPFAM" id="SSF55874">
    <property type="entry name" value="ATPase domain of HSP90 chaperone/DNA topoisomerase II/histidine kinase"/>
    <property type="match status" value="1"/>
</dbReference>
<dbReference type="GO" id="GO:0004673">
    <property type="term" value="F:protein histidine kinase activity"/>
    <property type="evidence" value="ECO:0007669"/>
    <property type="project" value="UniProtKB-EC"/>
</dbReference>
<dbReference type="InterPro" id="IPR036890">
    <property type="entry name" value="HATPase_C_sf"/>
</dbReference>
<dbReference type="PROSITE" id="PS50109">
    <property type="entry name" value="HIS_KIN"/>
    <property type="match status" value="1"/>
</dbReference>
<protein>
    <submittedName>
        <fullName evidence="13">Two-component system sensor histidine kinase LytS</fullName>
        <ecNumber evidence="13">2.7.13.3</ecNumber>
    </submittedName>
</protein>
<name>A0ABT9VMH0_9BACI</name>
<dbReference type="InterPro" id="IPR011620">
    <property type="entry name" value="Sig_transdc_His_kinase_LytS_TM"/>
</dbReference>
<accession>A0ABT9VMH0</accession>
<evidence type="ECO:0000313" key="13">
    <source>
        <dbReference type="EMBL" id="MDQ0162174.1"/>
    </source>
</evidence>
<keyword evidence="8 11" id="KW-1133">Transmembrane helix</keyword>
<evidence type="ECO:0000256" key="10">
    <source>
        <dbReference type="ARBA" id="ARBA00023136"/>
    </source>
</evidence>
<evidence type="ECO:0000256" key="1">
    <source>
        <dbReference type="ARBA" id="ARBA00004651"/>
    </source>
</evidence>
<feature type="transmembrane region" description="Helical" evidence="11">
    <location>
        <begin position="6"/>
        <end position="23"/>
    </location>
</feature>
<feature type="transmembrane region" description="Helical" evidence="11">
    <location>
        <begin position="43"/>
        <end position="68"/>
    </location>
</feature>
<evidence type="ECO:0000256" key="5">
    <source>
        <dbReference type="ARBA" id="ARBA00022741"/>
    </source>
</evidence>
<organism evidence="13 14">
    <name type="scientific">Aeribacillus alveayuensis</name>
    <dbReference type="NCBI Taxonomy" id="279215"/>
    <lineage>
        <taxon>Bacteria</taxon>
        <taxon>Bacillati</taxon>
        <taxon>Bacillota</taxon>
        <taxon>Bacilli</taxon>
        <taxon>Bacillales</taxon>
        <taxon>Bacillaceae</taxon>
        <taxon>Aeribacillus</taxon>
    </lineage>
</organism>
<dbReference type="EC" id="2.7.13.3" evidence="13"/>
<dbReference type="Pfam" id="PF07694">
    <property type="entry name" value="5TM-5TMR_LYT"/>
    <property type="match status" value="1"/>
</dbReference>
<feature type="transmembrane region" description="Helical" evidence="11">
    <location>
        <begin position="151"/>
        <end position="171"/>
    </location>
</feature>
<dbReference type="Gene3D" id="1.10.1760.20">
    <property type="match status" value="1"/>
</dbReference>
<evidence type="ECO:0000256" key="8">
    <source>
        <dbReference type="ARBA" id="ARBA00022989"/>
    </source>
</evidence>
<comment type="caution">
    <text evidence="13">The sequence shown here is derived from an EMBL/GenBank/DDBJ whole genome shotgun (WGS) entry which is preliminary data.</text>
</comment>
<feature type="transmembrane region" description="Helical" evidence="11">
    <location>
        <begin position="117"/>
        <end position="139"/>
    </location>
</feature>
<dbReference type="Gene3D" id="3.30.565.10">
    <property type="entry name" value="Histidine kinase-like ATPase, C-terminal domain"/>
    <property type="match status" value="1"/>
</dbReference>
<keyword evidence="9" id="KW-0902">Two-component regulatory system</keyword>
<evidence type="ECO:0000256" key="4">
    <source>
        <dbReference type="ARBA" id="ARBA00022692"/>
    </source>
</evidence>
<comment type="subcellular location">
    <subcellularLocation>
        <location evidence="1">Cell membrane</location>
        <topology evidence="1">Multi-pass membrane protein</topology>
    </subcellularLocation>
</comment>
<evidence type="ECO:0000256" key="2">
    <source>
        <dbReference type="ARBA" id="ARBA00022475"/>
    </source>
</evidence>
<dbReference type="InterPro" id="IPR003018">
    <property type="entry name" value="GAF"/>
</dbReference>
<evidence type="ECO:0000256" key="7">
    <source>
        <dbReference type="ARBA" id="ARBA00022840"/>
    </source>
</evidence>
<dbReference type="PANTHER" id="PTHR34220">
    <property type="entry name" value="SENSOR HISTIDINE KINASE YPDA"/>
    <property type="match status" value="1"/>
</dbReference>
<evidence type="ECO:0000256" key="11">
    <source>
        <dbReference type="SAM" id="Phobius"/>
    </source>
</evidence>
<keyword evidence="4 11" id="KW-0812">Transmembrane</keyword>
<dbReference type="Pfam" id="PF06580">
    <property type="entry name" value="His_kinase"/>
    <property type="match status" value="1"/>
</dbReference>
<keyword evidence="10 11" id="KW-0472">Membrane</keyword>
<evidence type="ECO:0000256" key="6">
    <source>
        <dbReference type="ARBA" id="ARBA00022777"/>
    </source>
</evidence>
<dbReference type="PANTHER" id="PTHR34220:SF7">
    <property type="entry name" value="SENSOR HISTIDINE KINASE YPDA"/>
    <property type="match status" value="1"/>
</dbReference>
<dbReference type="Pfam" id="PF01590">
    <property type="entry name" value="GAF"/>
    <property type="match status" value="1"/>
</dbReference>
<feature type="transmembrane region" description="Helical" evidence="11">
    <location>
        <begin position="88"/>
        <end position="110"/>
    </location>
</feature>
<keyword evidence="14" id="KW-1185">Reference proteome</keyword>
<evidence type="ECO:0000256" key="9">
    <source>
        <dbReference type="ARBA" id="ARBA00023012"/>
    </source>
</evidence>
<dbReference type="InterPro" id="IPR005467">
    <property type="entry name" value="His_kinase_dom"/>
</dbReference>
<keyword evidence="7" id="KW-0067">ATP-binding</keyword>
<proteinExistence type="predicted"/>
<dbReference type="SMART" id="SM00387">
    <property type="entry name" value="HATPase_c"/>
    <property type="match status" value="1"/>
</dbReference>
<dbReference type="RefSeq" id="WP_419151692.1">
    <property type="nucleotide sequence ID" value="NZ_JAUSTR010000003.1"/>
</dbReference>
<keyword evidence="5" id="KW-0547">Nucleotide-binding</keyword>